<evidence type="ECO:0000313" key="1">
    <source>
        <dbReference type="EMBL" id="EKM82457.1"/>
    </source>
</evidence>
<proteinExistence type="predicted"/>
<name>K5XGP9_AGABU</name>
<reference evidence="2" key="1">
    <citation type="journal article" date="2012" name="Proc. Natl. Acad. Sci. U.S.A.">
        <title>Genome sequence of the button mushroom Agaricus bisporus reveals mechanisms governing adaptation to a humic-rich ecological niche.</title>
        <authorList>
            <person name="Morin E."/>
            <person name="Kohler A."/>
            <person name="Baker A.R."/>
            <person name="Foulongne-Oriol M."/>
            <person name="Lombard V."/>
            <person name="Nagy L.G."/>
            <person name="Ohm R.A."/>
            <person name="Patyshakuliyeva A."/>
            <person name="Brun A."/>
            <person name="Aerts A.L."/>
            <person name="Bailey A.M."/>
            <person name="Billette C."/>
            <person name="Coutinho P.M."/>
            <person name="Deakin G."/>
            <person name="Doddapaneni H."/>
            <person name="Floudas D."/>
            <person name="Grimwood J."/>
            <person name="Hilden K."/>
            <person name="Kuees U."/>
            <person name="LaButti K.M."/>
            <person name="Lapidus A."/>
            <person name="Lindquist E.A."/>
            <person name="Lucas S.M."/>
            <person name="Murat C."/>
            <person name="Riley R.W."/>
            <person name="Salamov A.A."/>
            <person name="Schmutz J."/>
            <person name="Subramanian V."/>
            <person name="Woesten H.A.B."/>
            <person name="Xu J."/>
            <person name="Eastwood D.C."/>
            <person name="Foster G.D."/>
            <person name="Sonnenberg A.S."/>
            <person name="Cullen D."/>
            <person name="de Vries R.P."/>
            <person name="Lundell T."/>
            <person name="Hibbett D.S."/>
            <person name="Henrissat B."/>
            <person name="Burton K.S."/>
            <person name="Kerrigan R.W."/>
            <person name="Challen M.P."/>
            <person name="Grigoriev I.V."/>
            <person name="Martin F."/>
        </authorList>
    </citation>
    <scope>NUCLEOTIDE SEQUENCE [LARGE SCALE GENOMIC DNA]</scope>
    <source>
        <strain evidence="2">JB137-S8 / ATCC MYA-4627 / FGSC 10392</strain>
    </source>
</reference>
<dbReference type="GeneID" id="18831816"/>
<dbReference type="HOGENOM" id="CLU_3019727_0_0_1"/>
<accession>K5XGP9</accession>
<dbReference type="AlphaFoldDB" id="K5XGP9"/>
<dbReference type="KEGG" id="abp:AGABI1DRAFT82229"/>
<organism evidence="1 2">
    <name type="scientific">Agaricus bisporus var. burnettii (strain JB137-S8 / ATCC MYA-4627 / FGSC 10392)</name>
    <name type="common">White button mushroom</name>
    <dbReference type="NCBI Taxonomy" id="597362"/>
    <lineage>
        <taxon>Eukaryota</taxon>
        <taxon>Fungi</taxon>
        <taxon>Dikarya</taxon>
        <taxon>Basidiomycota</taxon>
        <taxon>Agaricomycotina</taxon>
        <taxon>Agaricomycetes</taxon>
        <taxon>Agaricomycetidae</taxon>
        <taxon>Agaricales</taxon>
        <taxon>Agaricineae</taxon>
        <taxon>Agaricaceae</taxon>
        <taxon>Agaricus</taxon>
    </lineage>
</organism>
<dbReference type="Proteomes" id="UP000008493">
    <property type="component" value="Unassembled WGS sequence"/>
</dbReference>
<evidence type="ECO:0000313" key="2">
    <source>
        <dbReference type="Proteomes" id="UP000008493"/>
    </source>
</evidence>
<gene>
    <name evidence="1" type="ORF">AGABI1DRAFT_82229</name>
</gene>
<dbReference type="RefSeq" id="XP_007326333.1">
    <property type="nucleotide sequence ID" value="XM_007326271.1"/>
</dbReference>
<feature type="non-terminal residue" evidence="1">
    <location>
        <position position="57"/>
    </location>
</feature>
<dbReference type="InParanoid" id="K5XGP9"/>
<dbReference type="EMBL" id="JH971386">
    <property type="protein sequence ID" value="EKM82457.1"/>
    <property type="molecule type" value="Genomic_DNA"/>
</dbReference>
<keyword evidence="2" id="KW-1185">Reference proteome</keyword>
<sequence>MSNQNQPKEGAYQEIAPAHSCRGISEDWVGCPSYVPRERQSLQRVRLQQNRVDRLRP</sequence>
<protein>
    <submittedName>
        <fullName evidence="1">Uncharacterized protein</fullName>
    </submittedName>
</protein>